<name>A0A9X4E4I7_9NEIS</name>
<protein>
    <submittedName>
        <fullName evidence="2">DUF1289 domain-containing protein</fullName>
    </submittedName>
</protein>
<dbReference type="RefSeq" id="WP_274584470.1">
    <property type="nucleotide sequence ID" value="NZ_CP145811.1"/>
</dbReference>
<proteinExistence type="predicted"/>
<reference evidence="2" key="1">
    <citation type="submission" date="2022-10" db="EMBL/GenBank/DDBJ databases">
        <authorList>
            <person name="Boutroux M."/>
        </authorList>
    </citation>
    <scope>NUCLEOTIDE SEQUENCE</scope>
    <source>
        <strain evidence="2">51.81</strain>
    </source>
</reference>
<dbReference type="EMBL" id="CP146598">
    <property type="protein sequence ID" value="WWY03603.1"/>
    <property type="molecule type" value="Genomic_DNA"/>
</dbReference>
<dbReference type="EMBL" id="JAPQFL010000001">
    <property type="protein sequence ID" value="MDD9327212.1"/>
    <property type="molecule type" value="Genomic_DNA"/>
</dbReference>
<dbReference type="InterPro" id="IPR010710">
    <property type="entry name" value="DUF1289"/>
</dbReference>
<evidence type="ECO:0000313" key="2">
    <source>
        <dbReference type="EMBL" id="MDD9327212.1"/>
    </source>
</evidence>
<evidence type="ECO:0000313" key="4">
    <source>
        <dbReference type="Proteomes" id="UP001149607"/>
    </source>
</evidence>
<dbReference type="Proteomes" id="UP001149607">
    <property type="component" value="Chromosome"/>
</dbReference>
<gene>
    <name evidence="2" type="ORF">ORY91_000593</name>
    <name evidence="3" type="ORF">V9W64_02345</name>
</gene>
<evidence type="ECO:0000313" key="3">
    <source>
        <dbReference type="EMBL" id="WWY03603.1"/>
    </source>
</evidence>
<dbReference type="Pfam" id="PF06945">
    <property type="entry name" value="DUF1289"/>
    <property type="match status" value="1"/>
</dbReference>
<sequence length="89" mass="10309">MDQADFFDIPSPCTGVCRVNNKGYCQGCLRSREERLYWLHLTDGQKHQIMRLLAQRRKKLQQAALDRLEDFGPAPEQDHFDFSDPGQAV</sequence>
<organism evidence="2">
    <name type="scientific">Neisseria leonii</name>
    <dbReference type="NCBI Taxonomy" id="2995413"/>
    <lineage>
        <taxon>Bacteria</taxon>
        <taxon>Pseudomonadati</taxon>
        <taxon>Pseudomonadota</taxon>
        <taxon>Betaproteobacteria</taxon>
        <taxon>Neisseriales</taxon>
        <taxon>Neisseriaceae</taxon>
        <taxon>Neisseria</taxon>
    </lineage>
</organism>
<feature type="compositionally biased region" description="Basic and acidic residues" evidence="1">
    <location>
        <begin position="66"/>
        <end position="82"/>
    </location>
</feature>
<dbReference type="PANTHER" id="PTHR35175:SF1">
    <property type="entry name" value="OXIDOREDUCTASE"/>
    <property type="match status" value="1"/>
</dbReference>
<dbReference type="PANTHER" id="PTHR35175">
    <property type="entry name" value="DUF1289 DOMAIN-CONTAINING PROTEIN"/>
    <property type="match status" value="1"/>
</dbReference>
<accession>A0A9X4E4I7</accession>
<reference evidence="3" key="2">
    <citation type="submission" date="2024-02" db="EMBL/GenBank/DDBJ databases">
        <title>Neisseria leonii sp. nov.</title>
        <authorList>
            <person name="Boutroux M."/>
            <person name="Favre-Rochex S."/>
            <person name="Gorgette O."/>
            <person name="Touak G."/>
            <person name="Muhle E."/>
            <person name="Chesneau O."/>
            <person name="Clermont D."/>
            <person name="Rahi P."/>
        </authorList>
    </citation>
    <scope>NUCLEOTIDE SEQUENCE</scope>
    <source>
        <strain evidence="3">51.81</strain>
    </source>
</reference>
<feature type="region of interest" description="Disordered" evidence="1">
    <location>
        <begin position="66"/>
        <end position="89"/>
    </location>
</feature>
<evidence type="ECO:0000256" key="1">
    <source>
        <dbReference type="SAM" id="MobiDB-lite"/>
    </source>
</evidence>
<dbReference type="AlphaFoldDB" id="A0A9X4E4I7"/>
<keyword evidence="4" id="KW-1185">Reference proteome</keyword>